<evidence type="ECO:0000256" key="7">
    <source>
        <dbReference type="SAM" id="Phobius"/>
    </source>
</evidence>
<evidence type="ECO:0000256" key="5">
    <source>
        <dbReference type="ARBA" id="ARBA00044504"/>
    </source>
</evidence>
<evidence type="ECO:0000259" key="8">
    <source>
        <dbReference type="Pfam" id="PF06813"/>
    </source>
</evidence>
<feature type="domain" description="NFD4 C-terminal" evidence="9">
    <location>
        <begin position="338"/>
        <end position="539"/>
    </location>
</feature>
<feature type="transmembrane region" description="Helical" evidence="7">
    <location>
        <begin position="142"/>
        <end position="164"/>
    </location>
</feature>
<evidence type="ECO:0000256" key="1">
    <source>
        <dbReference type="ARBA" id="ARBA00004141"/>
    </source>
</evidence>
<feature type="transmembrane region" description="Helical" evidence="7">
    <location>
        <begin position="240"/>
        <end position="258"/>
    </location>
</feature>
<comment type="caution">
    <text evidence="10">The sequence shown here is derived from an EMBL/GenBank/DDBJ whole genome shotgun (WGS) entry which is preliminary data.</text>
</comment>
<dbReference type="Gene3D" id="1.20.1250.20">
    <property type="entry name" value="MFS general substrate transporter like domains"/>
    <property type="match status" value="1"/>
</dbReference>
<dbReference type="CDD" id="cd17354">
    <property type="entry name" value="MFS_Mch1p_like"/>
    <property type="match status" value="1"/>
</dbReference>
<dbReference type="EMBL" id="JBCNJP010000025">
    <property type="protein sequence ID" value="KAK9054649.1"/>
    <property type="molecule type" value="Genomic_DNA"/>
</dbReference>
<sequence>MSTLKAGSRPPWVGLAAAVWVQIASGNAYSFPLYSHTLKSVLGLSQQQLTILGVANDLGENVGILPGIASNKYPPWVVLLVGVVASFLGYGVIWLAVSETVLNMPYWVLWLALVVATNSSAWLGTAVLVTNMRNFPLSRGTVAGILKGYVGLSAAVFTEVYTMVLKGSASALLLLFTLGIPVICLVLMYYVRPCTPASEADPSETTYFLFTQGASVVLAIFLLITTILKEVLTLSDTLSYTFIGIMVVLLMAPLAIPVKMTLFPSSKKLNRPAGSSDNLSVKDPLLTPSTSEPSLTNLNDGEDISEVDVLLAVGEGAVKLKKKRRPRRGEDFSFREAIVKADFWLLWVINFLGVGSGVTVLNNLAQVGVSLGVNDTTTLLSLFSFCNFLGRLGGGVVSEYFVRSKTIPRTFLTTITQVIMVMTYLLYASALNGTLYVSTAFLGICYGVQFGVMIPTSSELFGLKNFGLIFNFMGLGNPIGALLFSGMLAGYVYDTEEAKQGGSTCMGPNCFRLTFFVLAGVCCISAVLSLILTIRIKPVYQMLYAGGSFRLPQSAGH</sequence>
<dbReference type="Proteomes" id="UP001408789">
    <property type="component" value="Unassembled WGS sequence"/>
</dbReference>
<evidence type="ECO:0000259" key="9">
    <source>
        <dbReference type="Pfam" id="PF23262"/>
    </source>
</evidence>
<keyword evidence="4 7" id="KW-0472">Membrane</keyword>
<dbReference type="Pfam" id="PF06813">
    <property type="entry name" value="Nodulin-like"/>
    <property type="match status" value="1"/>
</dbReference>
<dbReference type="InterPro" id="IPR056555">
    <property type="entry name" value="NFD4_C"/>
</dbReference>
<accession>A0AAP0CD82</accession>
<evidence type="ECO:0000256" key="4">
    <source>
        <dbReference type="ARBA" id="ARBA00023136"/>
    </source>
</evidence>
<dbReference type="Pfam" id="PF23262">
    <property type="entry name" value="NFD4_C"/>
    <property type="match status" value="1"/>
</dbReference>
<evidence type="ECO:0000256" key="6">
    <source>
        <dbReference type="SAM" id="MobiDB-lite"/>
    </source>
</evidence>
<proteinExistence type="inferred from homology"/>
<feature type="transmembrane region" description="Helical" evidence="7">
    <location>
        <begin position="207"/>
        <end position="228"/>
    </location>
</feature>
<feature type="transmembrane region" description="Helical" evidence="7">
    <location>
        <begin position="513"/>
        <end position="534"/>
    </location>
</feature>
<name>A0AAP0CD82_9ASTR</name>
<dbReference type="PANTHER" id="PTHR21576:SF97">
    <property type="entry name" value="MAJOR FACILITATOR SUPERFAMILY PROTEIN"/>
    <property type="match status" value="1"/>
</dbReference>
<feature type="compositionally biased region" description="Polar residues" evidence="6">
    <location>
        <begin position="287"/>
        <end position="299"/>
    </location>
</feature>
<feature type="transmembrane region" description="Helical" evidence="7">
    <location>
        <begin position="343"/>
        <end position="365"/>
    </location>
</feature>
<evidence type="ECO:0000256" key="3">
    <source>
        <dbReference type="ARBA" id="ARBA00022989"/>
    </source>
</evidence>
<evidence type="ECO:0008006" key="12">
    <source>
        <dbReference type="Google" id="ProtNLM"/>
    </source>
</evidence>
<keyword evidence="2 7" id="KW-0812">Transmembrane</keyword>
<comment type="subcellular location">
    <subcellularLocation>
        <location evidence="1">Membrane</location>
        <topology evidence="1">Multi-pass membrane protein</topology>
    </subcellularLocation>
</comment>
<dbReference type="InterPro" id="IPR036259">
    <property type="entry name" value="MFS_trans_sf"/>
</dbReference>
<reference evidence="10 11" key="1">
    <citation type="submission" date="2024-04" db="EMBL/GenBank/DDBJ databases">
        <title>The reference genome of an endangered Asteraceae, Deinandra increscens subsp. villosa, native to the Central Coast of California.</title>
        <authorList>
            <person name="Guilliams M."/>
            <person name="Hasenstab-Lehman K."/>
            <person name="Meyer R."/>
            <person name="Mcevoy S."/>
        </authorList>
    </citation>
    <scope>NUCLEOTIDE SEQUENCE [LARGE SCALE GENOMIC DNA]</scope>
    <source>
        <tissue evidence="10">Leaf</tissue>
    </source>
</reference>
<dbReference type="GO" id="GO:0016020">
    <property type="term" value="C:membrane"/>
    <property type="evidence" value="ECO:0007669"/>
    <property type="project" value="UniProtKB-SubCell"/>
</dbReference>
<gene>
    <name evidence="10" type="ORF">SSX86_025728</name>
</gene>
<feature type="region of interest" description="Disordered" evidence="6">
    <location>
        <begin position="269"/>
        <end position="300"/>
    </location>
</feature>
<feature type="transmembrane region" description="Helical" evidence="7">
    <location>
        <begin position="109"/>
        <end position="130"/>
    </location>
</feature>
<protein>
    <recommendedName>
        <fullName evidence="12">Nodulin-like domain-containing protein</fullName>
    </recommendedName>
</protein>
<keyword evidence="3 7" id="KW-1133">Transmembrane helix</keyword>
<feature type="transmembrane region" description="Helical" evidence="7">
    <location>
        <begin position="433"/>
        <end position="454"/>
    </location>
</feature>
<organism evidence="10 11">
    <name type="scientific">Deinandra increscens subsp. villosa</name>
    <dbReference type="NCBI Taxonomy" id="3103831"/>
    <lineage>
        <taxon>Eukaryota</taxon>
        <taxon>Viridiplantae</taxon>
        <taxon>Streptophyta</taxon>
        <taxon>Embryophyta</taxon>
        <taxon>Tracheophyta</taxon>
        <taxon>Spermatophyta</taxon>
        <taxon>Magnoliopsida</taxon>
        <taxon>eudicotyledons</taxon>
        <taxon>Gunneridae</taxon>
        <taxon>Pentapetalae</taxon>
        <taxon>asterids</taxon>
        <taxon>campanulids</taxon>
        <taxon>Asterales</taxon>
        <taxon>Asteraceae</taxon>
        <taxon>Asteroideae</taxon>
        <taxon>Heliantheae alliance</taxon>
        <taxon>Madieae</taxon>
        <taxon>Madiinae</taxon>
        <taxon>Deinandra</taxon>
    </lineage>
</organism>
<feature type="transmembrane region" description="Helical" evidence="7">
    <location>
        <begin position="410"/>
        <end position="427"/>
    </location>
</feature>
<comment type="similarity">
    <text evidence="5">Belongs to the major facilitator superfamily. Phosphate:H(+) symporter (TC 2.A.1.9) family.</text>
</comment>
<feature type="transmembrane region" description="Helical" evidence="7">
    <location>
        <begin position="12"/>
        <end position="31"/>
    </location>
</feature>
<feature type="transmembrane region" description="Helical" evidence="7">
    <location>
        <begin position="377"/>
        <end position="398"/>
    </location>
</feature>
<evidence type="ECO:0000256" key="2">
    <source>
        <dbReference type="ARBA" id="ARBA00022692"/>
    </source>
</evidence>
<feature type="transmembrane region" description="Helical" evidence="7">
    <location>
        <begin position="466"/>
        <end position="493"/>
    </location>
</feature>
<evidence type="ECO:0000313" key="11">
    <source>
        <dbReference type="Proteomes" id="UP001408789"/>
    </source>
</evidence>
<feature type="domain" description="Nodulin-like" evidence="8">
    <location>
        <begin position="11"/>
        <end position="258"/>
    </location>
</feature>
<dbReference type="AlphaFoldDB" id="A0AAP0CD82"/>
<keyword evidence="11" id="KW-1185">Reference proteome</keyword>
<dbReference type="SUPFAM" id="SSF103473">
    <property type="entry name" value="MFS general substrate transporter"/>
    <property type="match status" value="2"/>
</dbReference>
<evidence type="ECO:0000313" key="10">
    <source>
        <dbReference type="EMBL" id="KAK9054649.1"/>
    </source>
</evidence>
<feature type="transmembrane region" description="Helical" evidence="7">
    <location>
        <begin position="76"/>
        <end position="97"/>
    </location>
</feature>
<dbReference type="InterPro" id="IPR010658">
    <property type="entry name" value="Nodulin-like"/>
</dbReference>
<dbReference type="PANTHER" id="PTHR21576">
    <property type="entry name" value="UNCHARACTERIZED NODULIN-LIKE PROTEIN"/>
    <property type="match status" value="1"/>
</dbReference>
<feature type="transmembrane region" description="Helical" evidence="7">
    <location>
        <begin position="170"/>
        <end position="191"/>
    </location>
</feature>